<keyword evidence="3" id="KW-1185">Reference proteome</keyword>
<comment type="caution">
    <text evidence="2">The sequence shown here is derived from an EMBL/GenBank/DDBJ whole genome shotgun (WGS) entry which is preliminary data.</text>
</comment>
<dbReference type="OrthoDB" id="9983189at2"/>
<keyword evidence="1" id="KW-0732">Signal</keyword>
<evidence type="ECO:0000313" key="3">
    <source>
        <dbReference type="Proteomes" id="UP000281028"/>
    </source>
</evidence>
<dbReference type="Proteomes" id="UP000281028">
    <property type="component" value="Unassembled WGS sequence"/>
</dbReference>
<proteinExistence type="predicted"/>
<reference evidence="2" key="1">
    <citation type="submission" date="2020-05" db="EMBL/GenBank/DDBJ databases">
        <title>Chitinophaga laudate sp. nov., isolated from a tropical peat swamp.</title>
        <authorList>
            <person name="Goh C.B.S."/>
            <person name="Lee M.S."/>
            <person name="Parimannan S."/>
            <person name="Pasbakhsh P."/>
            <person name="Yule C.M."/>
            <person name="Rajandas H."/>
            <person name="Loke S."/>
            <person name="Croft L."/>
            <person name="Tan J.B.L."/>
        </authorList>
    </citation>
    <scope>NUCLEOTIDE SEQUENCE</scope>
    <source>
        <strain evidence="2">Mgbs1</strain>
    </source>
</reference>
<feature type="signal peptide" evidence="1">
    <location>
        <begin position="1"/>
        <end position="22"/>
    </location>
</feature>
<accession>A0A9Q5D4T4</accession>
<feature type="chain" id="PRO_5040288772" evidence="1">
    <location>
        <begin position="23"/>
        <end position="121"/>
    </location>
</feature>
<evidence type="ECO:0000313" key="2">
    <source>
        <dbReference type="EMBL" id="NSL87969.1"/>
    </source>
</evidence>
<evidence type="ECO:0000256" key="1">
    <source>
        <dbReference type="SAM" id="SignalP"/>
    </source>
</evidence>
<sequence>MKVLSFTCVLFLLLFTTTPATEAIAKNYTKVSPARARTHVALTVTQKVLGIDVAILTALYDAKNLATGEYGTILNANQKDVVVQAGDVIWLNAFLGFPFSIYYTVTEADIASGIIRVAFLS</sequence>
<gene>
    <name evidence="2" type="ORF">ECE50_014065</name>
</gene>
<name>A0A9Q5D4T4_9BACT</name>
<dbReference type="AlphaFoldDB" id="A0A9Q5D4T4"/>
<organism evidence="2 3">
    <name type="scientific">Chitinophaga solisilvae</name>
    <dbReference type="NCBI Taxonomy" id="1233460"/>
    <lineage>
        <taxon>Bacteria</taxon>
        <taxon>Pseudomonadati</taxon>
        <taxon>Bacteroidota</taxon>
        <taxon>Chitinophagia</taxon>
        <taxon>Chitinophagales</taxon>
        <taxon>Chitinophagaceae</taxon>
        <taxon>Chitinophaga</taxon>
    </lineage>
</organism>
<protein>
    <submittedName>
        <fullName evidence="2">Uncharacterized protein</fullName>
    </submittedName>
</protein>
<dbReference type="EMBL" id="RIAR02000001">
    <property type="protein sequence ID" value="NSL87969.1"/>
    <property type="molecule type" value="Genomic_DNA"/>
</dbReference>